<accession>A0ABV7R6A9</accession>
<dbReference type="PROSITE" id="PS50956">
    <property type="entry name" value="HTH_ASNC_2"/>
    <property type="match status" value="1"/>
</dbReference>
<dbReference type="Gene3D" id="1.10.10.10">
    <property type="entry name" value="Winged helix-like DNA-binding domain superfamily/Winged helix DNA-binding domain"/>
    <property type="match status" value="1"/>
</dbReference>
<dbReference type="RefSeq" id="WP_377745444.1">
    <property type="nucleotide sequence ID" value="NZ_JBHRXJ010000011.1"/>
</dbReference>
<comment type="caution">
    <text evidence="2">The sequence shown here is derived from an EMBL/GenBank/DDBJ whole genome shotgun (WGS) entry which is preliminary data.</text>
</comment>
<dbReference type="Pfam" id="PF13404">
    <property type="entry name" value="HTH_AsnC-type"/>
    <property type="match status" value="1"/>
</dbReference>
<dbReference type="InterPro" id="IPR036390">
    <property type="entry name" value="WH_DNA-bd_sf"/>
</dbReference>
<dbReference type="InterPro" id="IPR000485">
    <property type="entry name" value="AsnC-type_HTH_dom"/>
</dbReference>
<feature type="domain" description="HTH asnC-type" evidence="1">
    <location>
        <begin position="6"/>
        <end position="44"/>
    </location>
</feature>
<reference evidence="3" key="1">
    <citation type="journal article" date="2019" name="Int. J. Syst. Evol. Microbiol.">
        <title>The Global Catalogue of Microorganisms (GCM) 10K type strain sequencing project: providing services to taxonomists for standard genome sequencing and annotation.</title>
        <authorList>
            <consortium name="The Broad Institute Genomics Platform"/>
            <consortium name="The Broad Institute Genome Sequencing Center for Infectious Disease"/>
            <person name="Wu L."/>
            <person name="Ma J."/>
        </authorList>
    </citation>
    <scope>NUCLEOTIDE SEQUENCE [LARGE SCALE GENOMIC DNA]</scope>
    <source>
        <strain evidence="3">KCTC 42899</strain>
    </source>
</reference>
<dbReference type="Proteomes" id="UP001595721">
    <property type="component" value="Unassembled WGS sequence"/>
</dbReference>
<sequence length="44" mass="4787">MRETGMDGYDLAILDALQHDGSLTNAALGERVHLSASQCSRRRA</sequence>
<dbReference type="EMBL" id="JBHRXJ010000011">
    <property type="protein sequence ID" value="MFC3529347.1"/>
    <property type="molecule type" value="Genomic_DNA"/>
</dbReference>
<proteinExistence type="predicted"/>
<evidence type="ECO:0000313" key="2">
    <source>
        <dbReference type="EMBL" id="MFC3529347.1"/>
    </source>
</evidence>
<evidence type="ECO:0000313" key="3">
    <source>
        <dbReference type="Proteomes" id="UP001595721"/>
    </source>
</evidence>
<gene>
    <name evidence="2" type="ORF">ACFOMH_14300</name>
</gene>
<keyword evidence="3" id="KW-1185">Reference proteome</keyword>
<dbReference type="SUPFAM" id="SSF46785">
    <property type="entry name" value="Winged helix' DNA-binding domain"/>
    <property type="match status" value="1"/>
</dbReference>
<dbReference type="InterPro" id="IPR036388">
    <property type="entry name" value="WH-like_DNA-bd_sf"/>
</dbReference>
<organism evidence="2 3">
    <name type="scientific">Paracoccus mangrovi</name>
    <dbReference type="NCBI Taxonomy" id="1715645"/>
    <lineage>
        <taxon>Bacteria</taxon>
        <taxon>Pseudomonadati</taxon>
        <taxon>Pseudomonadota</taxon>
        <taxon>Alphaproteobacteria</taxon>
        <taxon>Rhodobacterales</taxon>
        <taxon>Paracoccaceae</taxon>
        <taxon>Paracoccus</taxon>
    </lineage>
</organism>
<name>A0ABV7R6A9_9RHOB</name>
<evidence type="ECO:0000259" key="1">
    <source>
        <dbReference type="PROSITE" id="PS50956"/>
    </source>
</evidence>
<feature type="non-terminal residue" evidence="2">
    <location>
        <position position="44"/>
    </location>
</feature>
<protein>
    <submittedName>
        <fullName evidence="2">Lrp/AsnC family transcriptional regulator</fullName>
    </submittedName>
</protein>